<comment type="caution">
    <text evidence="2">The sequence shown here is derived from an EMBL/GenBank/DDBJ whole genome shotgun (WGS) entry which is preliminary data.</text>
</comment>
<reference evidence="3" key="1">
    <citation type="journal article" date="2019" name="Int. J. Syst. Evol. Microbiol.">
        <title>The Global Catalogue of Microorganisms (GCM) 10K type strain sequencing project: providing services to taxonomists for standard genome sequencing and annotation.</title>
        <authorList>
            <consortium name="The Broad Institute Genomics Platform"/>
            <consortium name="The Broad Institute Genome Sequencing Center for Infectious Disease"/>
            <person name="Wu L."/>
            <person name="Ma J."/>
        </authorList>
    </citation>
    <scope>NUCLEOTIDE SEQUENCE [LARGE SCALE GENOMIC DNA]</scope>
    <source>
        <strain evidence="3">JCM 16548</strain>
    </source>
</reference>
<protein>
    <submittedName>
        <fullName evidence="2">DNA replication protein DciA</fullName>
    </submittedName>
</protein>
<evidence type="ECO:0000313" key="3">
    <source>
        <dbReference type="Proteomes" id="UP001500051"/>
    </source>
</evidence>
<feature type="compositionally biased region" description="Pro residues" evidence="1">
    <location>
        <begin position="1"/>
        <end position="12"/>
    </location>
</feature>
<feature type="region of interest" description="Disordered" evidence="1">
    <location>
        <begin position="1"/>
        <end position="85"/>
    </location>
</feature>
<keyword evidence="3" id="KW-1185">Reference proteome</keyword>
<dbReference type="Pfam" id="PF05258">
    <property type="entry name" value="DciA"/>
    <property type="match status" value="1"/>
</dbReference>
<evidence type="ECO:0000256" key="1">
    <source>
        <dbReference type="SAM" id="MobiDB-lite"/>
    </source>
</evidence>
<gene>
    <name evidence="2" type="ORF">GCM10022204_20670</name>
</gene>
<dbReference type="InterPro" id="IPR007922">
    <property type="entry name" value="DciA-like"/>
</dbReference>
<dbReference type="PANTHER" id="PTHR36456:SF1">
    <property type="entry name" value="UPF0232 PROTEIN SCO3875"/>
    <property type="match status" value="1"/>
</dbReference>
<dbReference type="Proteomes" id="UP001500051">
    <property type="component" value="Unassembled WGS sequence"/>
</dbReference>
<feature type="compositionally biased region" description="Basic and acidic residues" evidence="1">
    <location>
        <begin position="67"/>
        <end position="84"/>
    </location>
</feature>
<dbReference type="PANTHER" id="PTHR36456">
    <property type="entry name" value="UPF0232 PROTEIN SCO3875"/>
    <property type="match status" value="1"/>
</dbReference>
<proteinExistence type="predicted"/>
<sequence length="198" mass="21065">MSEPPVGEPPVGEPAAGDPPQGEPSGTAEVAPVSRHDPTGLDLARSIADSVGAGPRRRTKRRTQRPTRVDPVRSGARPDERDPKTLGTALENLVDSKGWSTDLSIRALLARWPALVGPTNAAHSWPESYAETVLTVRTESTVWATSLRTMAPQLVAKLNEALGDGTVTRVAVLGPQGPSWKKGRLSVRDGRGPRDTYG</sequence>
<name>A0ABP7DDV3_9ACTN</name>
<dbReference type="RefSeq" id="WP_344812241.1">
    <property type="nucleotide sequence ID" value="NZ_BAAAYX010000004.1"/>
</dbReference>
<feature type="compositionally biased region" description="Basic residues" evidence="1">
    <location>
        <begin position="55"/>
        <end position="65"/>
    </location>
</feature>
<accession>A0ABP7DDV3</accession>
<organism evidence="2 3">
    <name type="scientific">Microlunatus aurantiacus</name>
    <dbReference type="NCBI Taxonomy" id="446786"/>
    <lineage>
        <taxon>Bacteria</taxon>
        <taxon>Bacillati</taxon>
        <taxon>Actinomycetota</taxon>
        <taxon>Actinomycetes</taxon>
        <taxon>Propionibacteriales</taxon>
        <taxon>Propionibacteriaceae</taxon>
        <taxon>Microlunatus</taxon>
    </lineage>
</organism>
<evidence type="ECO:0000313" key="2">
    <source>
        <dbReference type="EMBL" id="GAA3703286.1"/>
    </source>
</evidence>
<dbReference type="EMBL" id="BAAAYX010000004">
    <property type="protein sequence ID" value="GAA3703286.1"/>
    <property type="molecule type" value="Genomic_DNA"/>
</dbReference>